<evidence type="ECO:0000256" key="5">
    <source>
        <dbReference type="ARBA" id="ARBA00022989"/>
    </source>
</evidence>
<feature type="compositionally biased region" description="Low complexity" evidence="9">
    <location>
        <begin position="662"/>
        <end position="672"/>
    </location>
</feature>
<dbReference type="PANTHER" id="PTHR13466:SF19">
    <property type="entry name" value="NUCLEUS-VACUOLE JUNCTION PROTEIN 2"/>
    <property type="match status" value="1"/>
</dbReference>
<evidence type="ECO:0000259" key="11">
    <source>
        <dbReference type="PROSITE" id="PS51847"/>
    </source>
</evidence>
<dbReference type="InterPro" id="IPR031468">
    <property type="entry name" value="SMP_LBD"/>
</dbReference>
<keyword evidence="6" id="KW-0445">Lipid transport</keyword>
<evidence type="ECO:0000256" key="7">
    <source>
        <dbReference type="ARBA" id="ARBA00023121"/>
    </source>
</evidence>
<dbReference type="PANTHER" id="PTHR13466">
    <property type="entry name" value="TEX2 PROTEIN-RELATED"/>
    <property type="match status" value="1"/>
</dbReference>
<dbReference type="Pfam" id="PF10296">
    <property type="entry name" value="MMM1"/>
    <property type="match status" value="1"/>
</dbReference>
<dbReference type="Gene3D" id="2.30.29.30">
    <property type="entry name" value="Pleckstrin-homology domain (PH domain)/Phosphotyrosine-binding domain (PTB)"/>
    <property type="match status" value="1"/>
</dbReference>
<dbReference type="EMBL" id="KV453848">
    <property type="protein sequence ID" value="ODV87590.1"/>
    <property type="molecule type" value="Genomic_DNA"/>
</dbReference>
<dbReference type="InterPro" id="IPR011993">
    <property type="entry name" value="PH-like_dom_sf"/>
</dbReference>
<feature type="transmembrane region" description="Helical" evidence="10">
    <location>
        <begin position="7"/>
        <end position="29"/>
    </location>
</feature>
<dbReference type="SUPFAM" id="SSF50729">
    <property type="entry name" value="PH domain-like"/>
    <property type="match status" value="1"/>
</dbReference>
<evidence type="ECO:0000256" key="6">
    <source>
        <dbReference type="ARBA" id="ARBA00023055"/>
    </source>
</evidence>
<dbReference type="PROSITE" id="PS51847">
    <property type="entry name" value="SMP"/>
    <property type="match status" value="1"/>
</dbReference>
<feature type="region of interest" description="Disordered" evidence="9">
    <location>
        <begin position="720"/>
        <end position="771"/>
    </location>
</feature>
<name>A0A1E4T750_9ASCO</name>
<reference evidence="13" key="1">
    <citation type="submission" date="2016-04" db="EMBL/GenBank/DDBJ databases">
        <title>Comparative genomics of biotechnologically important yeasts.</title>
        <authorList>
            <consortium name="DOE Joint Genome Institute"/>
            <person name="Riley R."/>
            <person name="Haridas S."/>
            <person name="Wolfe K.H."/>
            <person name="Lopes M.R."/>
            <person name="Hittinger C.T."/>
            <person name="Goker M."/>
            <person name="Salamov A."/>
            <person name="Wisecaver J."/>
            <person name="Long T.M."/>
            <person name="Aerts A.L."/>
            <person name="Barry K."/>
            <person name="Choi C."/>
            <person name="Clum A."/>
            <person name="Coughlan A.Y."/>
            <person name="Deshpande S."/>
            <person name="Douglass A.P."/>
            <person name="Hanson S.J."/>
            <person name="Klenk H.-P."/>
            <person name="Labutti K."/>
            <person name="Lapidus A."/>
            <person name="Lindquist E."/>
            <person name="Lipzen A."/>
            <person name="Meier-Kolthoff J.P."/>
            <person name="Ohm R.A."/>
            <person name="Otillar R.P."/>
            <person name="Pangilinan J."/>
            <person name="Peng Y."/>
            <person name="Rokas A."/>
            <person name="Rosa C.A."/>
            <person name="Scheuner C."/>
            <person name="Sibirny A.A."/>
            <person name="Slot J.C."/>
            <person name="Stielow J.B."/>
            <person name="Sun H."/>
            <person name="Kurtzman C.P."/>
            <person name="Blackwell M."/>
            <person name="Grigoriev I.V."/>
            <person name="Jeffries T.W."/>
        </authorList>
    </citation>
    <scope>NUCLEOTIDE SEQUENCE [LARGE SCALE GENOMIC DNA]</scope>
    <source>
        <strain evidence="13">NRRL YB-2248</strain>
    </source>
</reference>
<accession>A0A1E4T750</accession>
<feature type="region of interest" description="Disordered" evidence="9">
    <location>
        <begin position="938"/>
        <end position="959"/>
    </location>
</feature>
<dbReference type="Pfam" id="PF15413">
    <property type="entry name" value="PH_11"/>
    <property type="match status" value="1"/>
</dbReference>
<evidence type="ECO:0000313" key="12">
    <source>
        <dbReference type="EMBL" id="ODV87590.1"/>
    </source>
</evidence>
<keyword evidence="13" id="KW-1185">Reference proteome</keyword>
<feature type="compositionally biased region" description="Basic and acidic residues" evidence="9">
    <location>
        <begin position="947"/>
        <end position="959"/>
    </location>
</feature>
<feature type="region of interest" description="Disordered" evidence="9">
    <location>
        <begin position="811"/>
        <end position="830"/>
    </location>
</feature>
<feature type="compositionally biased region" description="Polar residues" evidence="9">
    <location>
        <begin position="811"/>
        <end position="825"/>
    </location>
</feature>
<feature type="compositionally biased region" description="Basic and acidic residues" evidence="9">
    <location>
        <begin position="855"/>
        <end position="868"/>
    </location>
</feature>
<dbReference type="GO" id="GO:0032865">
    <property type="term" value="C:ERMES complex"/>
    <property type="evidence" value="ECO:0007669"/>
    <property type="project" value="TreeGrafter"/>
</dbReference>
<dbReference type="InterPro" id="IPR019411">
    <property type="entry name" value="MMM1_dom"/>
</dbReference>
<protein>
    <recommendedName>
        <fullName evidence="11">SMP-LTD domain-containing protein</fullName>
    </recommendedName>
</protein>
<feature type="compositionally biased region" description="Polar residues" evidence="9">
    <location>
        <begin position="743"/>
        <end position="752"/>
    </location>
</feature>
<feature type="compositionally biased region" description="Pro residues" evidence="9">
    <location>
        <begin position="895"/>
        <end position="905"/>
    </location>
</feature>
<feature type="compositionally biased region" description="Polar residues" evidence="9">
    <location>
        <begin position="760"/>
        <end position="771"/>
    </location>
</feature>
<evidence type="ECO:0000256" key="4">
    <source>
        <dbReference type="ARBA" id="ARBA00022824"/>
    </source>
</evidence>
<dbReference type="GO" id="GO:0008289">
    <property type="term" value="F:lipid binding"/>
    <property type="evidence" value="ECO:0007669"/>
    <property type="project" value="UniProtKB-KW"/>
</dbReference>
<feature type="region of interest" description="Disordered" evidence="9">
    <location>
        <begin position="538"/>
        <end position="560"/>
    </location>
</feature>
<comment type="subcellular location">
    <subcellularLocation>
        <location evidence="1">Endoplasmic reticulum membrane</location>
    </subcellularLocation>
</comment>
<evidence type="ECO:0000256" key="1">
    <source>
        <dbReference type="ARBA" id="ARBA00004586"/>
    </source>
</evidence>
<proteinExistence type="predicted"/>
<dbReference type="GO" id="GO:1990456">
    <property type="term" value="P:mitochondrion-endoplasmic reticulum membrane tethering"/>
    <property type="evidence" value="ECO:0007669"/>
    <property type="project" value="TreeGrafter"/>
</dbReference>
<evidence type="ECO:0000256" key="9">
    <source>
        <dbReference type="SAM" id="MobiDB-lite"/>
    </source>
</evidence>
<keyword evidence="7" id="KW-0446">Lipid-binding</keyword>
<dbReference type="AlphaFoldDB" id="A0A1E4T750"/>
<organism evidence="12 13">
    <name type="scientific">[Candida] arabinofermentans NRRL YB-2248</name>
    <dbReference type="NCBI Taxonomy" id="983967"/>
    <lineage>
        <taxon>Eukaryota</taxon>
        <taxon>Fungi</taxon>
        <taxon>Dikarya</taxon>
        <taxon>Ascomycota</taxon>
        <taxon>Saccharomycotina</taxon>
        <taxon>Pichiomycetes</taxon>
        <taxon>Pichiales</taxon>
        <taxon>Pichiaceae</taxon>
        <taxon>Ogataea</taxon>
        <taxon>Ogataea/Candida clade</taxon>
    </lineage>
</organism>
<evidence type="ECO:0000313" key="13">
    <source>
        <dbReference type="Proteomes" id="UP000094801"/>
    </source>
</evidence>
<dbReference type="Proteomes" id="UP000094801">
    <property type="component" value="Unassembled WGS sequence"/>
</dbReference>
<keyword evidence="5 10" id="KW-1133">Transmembrane helix</keyword>
<keyword evidence="8 10" id="KW-0472">Membrane</keyword>
<feature type="region of interest" description="Disordered" evidence="9">
    <location>
        <begin position="660"/>
        <end position="692"/>
    </location>
</feature>
<dbReference type="GO" id="GO:0015914">
    <property type="term" value="P:phospholipid transport"/>
    <property type="evidence" value="ECO:0007669"/>
    <property type="project" value="TreeGrafter"/>
</dbReference>
<keyword evidence="3 10" id="KW-0812">Transmembrane</keyword>
<dbReference type="OrthoDB" id="26740at2759"/>
<evidence type="ECO:0000256" key="10">
    <source>
        <dbReference type="SAM" id="Phobius"/>
    </source>
</evidence>
<gene>
    <name evidence="12" type="ORF">CANARDRAFT_26970</name>
</gene>
<feature type="domain" description="SMP-LTD" evidence="11">
    <location>
        <begin position="324"/>
        <end position="515"/>
    </location>
</feature>
<dbReference type="CDD" id="cd21675">
    <property type="entry name" value="SMP_TEX2"/>
    <property type="match status" value="1"/>
</dbReference>
<dbReference type="GO" id="GO:0005789">
    <property type="term" value="C:endoplasmic reticulum membrane"/>
    <property type="evidence" value="ECO:0007669"/>
    <property type="project" value="UniProtKB-SubCell"/>
</dbReference>
<evidence type="ECO:0000256" key="2">
    <source>
        <dbReference type="ARBA" id="ARBA00022448"/>
    </source>
</evidence>
<keyword evidence="4" id="KW-0256">Endoplasmic reticulum</keyword>
<evidence type="ECO:0000256" key="8">
    <source>
        <dbReference type="ARBA" id="ARBA00023136"/>
    </source>
</evidence>
<feature type="region of interest" description="Disordered" evidence="9">
    <location>
        <begin position="840"/>
        <end position="908"/>
    </location>
</feature>
<keyword evidence="2" id="KW-0813">Transport</keyword>
<sequence>MHWLLGVILTYVIGGLTFIPLILLSVWYFSSKAVISPEMKTQLEWEAQEKKSELKGETPGYRSLKVGEIIEKENINVKAYYSGWLTVTREYYQFPQMDPNSFNALSHQAASSLTDTENVHAGTTGSGGGGLFKIMKSTSSSIMSVPEDQQHDPASLDAKKLKAIRKKNRYFAVLKHGNLFLYQDEEQKNVQHVIVLANHTVAIWPRDLRDGQLFTRRSSICIMKKENPYDSKGSSDGTPYQNTIDILRNSTKDSPPPKNSYFVYGDMNHQKEDWYFALLRATTTSYVSSGTDRDLLEPSVMAEGLHFFTADMIDLIQTLNSSEGQLSTKWLNAIIGRFFLSAYRTEEFKSLVKDQVVERLKKIRTPGFLDDLRIESVDVGHSAPFITYPKLNSLSPEGDLEVEFNFLYQGALTIEVATKIFLNLGARFKQREFDINLKIQVLKIQGDIVAKFKPNPTSRIWYAFKKMPTLDMAIEPVFSSRIMNYNLVTNIITNKFKDAIKNSIVLPFMDDFVLYKTVDEIFRGGVWNKANRSTSLSQSAMSSIGSRDDISSIPPPIPTRETPLEEALLQAFDNKSVLSENKEQPIEVTYADESPTQPPGLPSAVDSALTTESIGTISSTESTSRFKSKATQLSKRASSLLEKRLNSSSDSIPAFKDDFAQTTSKSSSTSVSHDSDIHEKTAGSGASSKLKGLKGWYSSSKQKLTDHKEEILQVVASPSQTKENTYNPPEMISSRRVVRKSQPVATTNNLSPPTHKHQRQPSLDNFTKGSESTALALNPDSASADPVTPTSPTMFINDRFRAVSMGSAISHNSTSTRYPVTTSVKTPVDTRELNHDEVRAALEGPIESSASSDRTTIDPESMREKDQKVVYGGPLIPDSVDSATTGPPVQSLGPPVSPSGPPVLPPRSDSIELLSVAAVPVDHDASDLKEESIVLKPSPVHPVYAPDVERRTAPPLPER</sequence>
<dbReference type="STRING" id="983967.A0A1E4T750"/>
<evidence type="ECO:0000256" key="3">
    <source>
        <dbReference type="ARBA" id="ARBA00022692"/>
    </source>
</evidence>